<protein>
    <submittedName>
        <fullName evidence="1">Uncharacterized protein</fullName>
    </submittedName>
</protein>
<gene>
    <name evidence="1" type="ORF">PCOR1329_LOCUS44279</name>
</gene>
<evidence type="ECO:0000313" key="2">
    <source>
        <dbReference type="Proteomes" id="UP001189429"/>
    </source>
</evidence>
<name>A0ABN9U174_9DINO</name>
<comment type="caution">
    <text evidence="1">The sequence shown here is derived from an EMBL/GenBank/DDBJ whole genome shotgun (WGS) entry which is preliminary data.</text>
</comment>
<reference evidence="1" key="1">
    <citation type="submission" date="2023-10" db="EMBL/GenBank/DDBJ databases">
        <authorList>
            <person name="Chen Y."/>
            <person name="Shah S."/>
            <person name="Dougan E. K."/>
            <person name="Thang M."/>
            <person name="Chan C."/>
        </authorList>
    </citation>
    <scope>NUCLEOTIDE SEQUENCE [LARGE SCALE GENOMIC DNA]</scope>
</reference>
<evidence type="ECO:0000313" key="1">
    <source>
        <dbReference type="EMBL" id="CAK0852527.1"/>
    </source>
</evidence>
<proteinExistence type="predicted"/>
<keyword evidence="2" id="KW-1185">Reference proteome</keyword>
<dbReference type="EMBL" id="CAUYUJ010015320">
    <property type="protein sequence ID" value="CAK0852527.1"/>
    <property type="molecule type" value="Genomic_DNA"/>
</dbReference>
<feature type="non-terminal residue" evidence="1">
    <location>
        <position position="1"/>
    </location>
</feature>
<sequence length="163" mass="18177">DQAKHLGLILGRGAEDASWTAPLAKMLDRAQLWGAFRVVVASVVTFVAQLRPLGMASAEFLTQLRDLGFPCELMDIRCAAIAAKARVCHYEDAQQGGLRVRSRARQFRHRMQCALRELLLAHIELRLESTESTALFVLGAAEERAHELERVQNLPCARTAKQE</sequence>
<accession>A0ABN9U174</accession>
<feature type="non-terminal residue" evidence="1">
    <location>
        <position position="163"/>
    </location>
</feature>
<organism evidence="1 2">
    <name type="scientific">Prorocentrum cordatum</name>
    <dbReference type="NCBI Taxonomy" id="2364126"/>
    <lineage>
        <taxon>Eukaryota</taxon>
        <taxon>Sar</taxon>
        <taxon>Alveolata</taxon>
        <taxon>Dinophyceae</taxon>
        <taxon>Prorocentrales</taxon>
        <taxon>Prorocentraceae</taxon>
        <taxon>Prorocentrum</taxon>
    </lineage>
</organism>
<dbReference type="Proteomes" id="UP001189429">
    <property type="component" value="Unassembled WGS sequence"/>
</dbReference>